<sequence length="187" mass="20507">MRPFLHAFIQNPFTTIPPLVSLGRVSALCALISVSAPVTAQAENLLTFDDLDQIESLLGGFGSVSRDTDGEDIAMFRGRIDGAKYALHFYDCEGMNACKSASFSAFFNGDAFRTDLKAVNAFNSEYRFGTASIDEDGDLELGYSFTLFGGISRQTFDDTIDWWRVVLHDGTSFFASDTDPSSQESDL</sequence>
<dbReference type="Pfam" id="PF10722">
    <property type="entry name" value="YbjN"/>
    <property type="match status" value="1"/>
</dbReference>
<organism evidence="2 3">
    <name type="scientific">Pacificibacter marinus</name>
    <dbReference type="NCBI Taxonomy" id="658057"/>
    <lineage>
        <taxon>Bacteria</taxon>
        <taxon>Pseudomonadati</taxon>
        <taxon>Pseudomonadota</taxon>
        <taxon>Alphaproteobacteria</taxon>
        <taxon>Rhodobacterales</taxon>
        <taxon>Roseobacteraceae</taxon>
        <taxon>Pacificibacter</taxon>
    </lineage>
</organism>
<evidence type="ECO:0008006" key="4">
    <source>
        <dbReference type="Google" id="ProtNLM"/>
    </source>
</evidence>
<dbReference type="InterPro" id="IPR019660">
    <property type="entry name" value="Put_sensory_transdc_reg_YbjN"/>
</dbReference>
<evidence type="ECO:0000313" key="2">
    <source>
        <dbReference type="EMBL" id="SLN50053.1"/>
    </source>
</evidence>
<evidence type="ECO:0000256" key="1">
    <source>
        <dbReference type="SAM" id="SignalP"/>
    </source>
</evidence>
<dbReference type="CDD" id="cd17511">
    <property type="entry name" value="YbjN_AmyR-like"/>
    <property type="match status" value="1"/>
</dbReference>
<feature type="signal peptide" evidence="1">
    <location>
        <begin position="1"/>
        <end position="40"/>
    </location>
</feature>
<gene>
    <name evidence="2" type="ORF">PAM7971_02470</name>
</gene>
<protein>
    <recommendedName>
        <fullName evidence="4">YbjN domain-containing protein</fullName>
    </recommendedName>
</protein>
<reference evidence="2 3" key="1">
    <citation type="submission" date="2017-03" db="EMBL/GenBank/DDBJ databases">
        <authorList>
            <person name="Afonso C.L."/>
            <person name="Miller P.J."/>
            <person name="Scott M.A."/>
            <person name="Spackman E."/>
            <person name="Goraichik I."/>
            <person name="Dimitrov K.M."/>
            <person name="Suarez D.L."/>
            <person name="Swayne D.E."/>
        </authorList>
    </citation>
    <scope>NUCLEOTIDE SEQUENCE [LARGE SCALE GENOMIC DNA]</scope>
    <source>
        <strain evidence="2 3">CECT 7971</strain>
    </source>
</reference>
<dbReference type="Proteomes" id="UP000193307">
    <property type="component" value="Unassembled WGS sequence"/>
</dbReference>
<proteinExistence type="predicted"/>
<accession>A0A1Y5SWF3</accession>
<dbReference type="AlphaFoldDB" id="A0A1Y5SWF3"/>
<dbReference type="EMBL" id="FWFW01000007">
    <property type="protein sequence ID" value="SLN50053.1"/>
    <property type="molecule type" value="Genomic_DNA"/>
</dbReference>
<keyword evidence="3" id="KW-1185">Reference proteome</keyword>
<dbReference type="OrthoDB" id="33037at2"/>
<dbReference type="STRING" id="658057.SAMN04488032_107149"/>
<feature type="chain" id="PRO_5010997659" description="YbjN domain-containing protein" evidence="1">
    <location>
        <begin position="41"/>
        <end position="187"/>
    </location>
</feature>
<name>A0A1Y5SWF3_9RHOB</name>
<keyword evidence="1" id="KW-0732">Signal</keyword>
<evidence type="ECO:0000313" key="3">
    <source>
        <dbReference type="Proteomes" id="UP000193307"/>
    </source>
</evidence>